<gene>
    <name evidence="2" type="ORF">EDD18DRAFT_1118395</name>
</gene>
<organism evidence="2 3">
    <name type="scientific">Armillaria luteobubalina</name>
    <dbReference type="NCBI Taxonomy" id="153913"/>
    <lineage>
        <taxon>Eukaryota</taxon>
        <taxon>Fungi</taxon>
        <taxon>Dikarya</taxon>
        <taxon>Basidiomycota</taxon>
        <taxon>Agaricomycotina</taxon>
        <taxon>Agaricomycetes</taxon>
        <taxon>Agaricomycetidae</taxon>
        <taxon>Agaricales</taxon>
        <taxon>Marasmiineae</taxon>
        <taxon>Physalacriaceae</taxon>
        <taxon>Armillaria</taxon>
    </lineage>
</organism>
<name>A0AA39TX93_9AGAR</name>
<protein>
    <submittedName>
        <fullName evidence="2">Uncharacterized protein</fullName>
    </submittedName>
</protein>
<evidence type="ECO:0000313" key="3">
    <source>
        <dbReference type="Proteomes" id="UP001175228"/>
    </source>
</evidence>
<evidence type="ECO:0000313" key="2">
    <source>
        <dbReference type="EMBL" id="KAK0472557.1"/>
    </source>
</evidence>
<dbReference type="Proteomes" id="UP001175228">
    <property type="component" value="Unassembled WGS sequence"/>
</dbReference>
<proteinExistence type="predicted"/>
<keyword evidence="3" id="KW-1185">Reference proteome</keyword>
<dbReference type="EMBL" id="JAUEPU010000264">
    <property type="protein sequence ID" value="KAK0472557.1"/>
    <property type="molecule type" value="Genomic_DNA"/>
</dbReference>
<accession>A0AA39TX93</accession>
<dbReference type="AlphaFoldDB" id="A0AA39TX93"/>
<evidence type="ECO:0000256" key="1">
    <source>
        <dbReference type="SAM" id="MobiDB-lite"/>
    </source>
</evidence>
<feature type="region of interest" description="Disordered" evidence="1">
    <location>
        <begin position="20"/>
        <end position="65"/>
    </location>
</feature>
<feature type="compositionally biased region" description="Basic and acidic residues" evidence="1">
    <location>
        <begin position="31"/>
        <end position="45"/>
    </location>
</feature>
<comment type="caution">
    <text evidence="2">The sequence shown here is derived from an EMBL/GenBank/DDBJ whole genome shotgun (WGS) entry which is preliminary data.</text>
</comment>
<sequence length="118" mass="12680">MSFGRIGVLVKRGRVDEEEGIFAPEGGGGDGDVRPELGAVDRRDSAPGATDVTEDPGIARGVGDAESIGMQENLHEYFGRKSDITDLRSLESYCRALSFLLSLSLMRRISKSSSSWAS</sequence>
<reference evidence="2" key="1">
    <citation type="submission" date="2023-06" db="EMBL/GenBank/DDBJ databases">
        <authorList>
            <consortium name="Lawrence Berkeley National Laboratory"/>
            <person name="Ahrendt S."/>
            <person name="Sahu N."/>
            <person name="Indic B."/>
            <person name="Wong-Bajracharya J."/>
            <person name="Merenyi Z."/>
            <person name="Ke H.-M."/>
            <person name="Monk M."/>
            <person name="Kocsube S."/>
            <person name="Drula E."/>
            <person name="Lipzen A."/>
            <person name="Balint B."/>
            <person name="Henrissat B."/>
            <person name="Andreopoulos B."/>
            <person name="Martin F.M."/>
            <person name="Harder C.B."/>
            <person name="Rigling D."/>
            <person name="Ford K.L."/>
            <person name="Foster G.D."/>
            <person name="Pangilinan J."/>
            <person name="Papanicolaou A."/>
            <person name="Barry K."/>
            <person name="LaButti K."/>
            <person name="Viragh M."/>
            <person name="Koriabine M."/>
            <person name="Yan M."/>
            <person name="Riley R."/>
            <person name="Champramary S."/>
            <person name="Plett K.L."/>
            <person name="Tsai I.J."/>
            <person name="Slot J."/>
            <person name="Sipos G."/>
            <person name="Plett J."/>
            <person name="Nagy L.G."/>
            <person name="Grigoriev I.V."/>
        </authorList>
    </citation>
    <scope>NUCLEOTIDE SEQUENCE</scope>
    <source>
        <strain evidence="2">HWK02</strain>
    </source>
</reference>